<name>A0AC35TUA6_9BILA</name>
<organism evidence="1 2">
    <name type="scientific">Rhabditophanes sp. KR3021</name>
    <dbReference type="NCBI Taxonomy" id="114890"/>
    <lineage>
        <taxon>Eukaryota</taxon>
        <taxon>Metazoa</taxon>
        <taxon>Ecdysozoa</taxon>
        <taxon>Nematoda</taxon>
        <taxon>Chromadorea</taxon>
        <taxon>Rhabditida</taxon>
        <taxon>Tylenchina</taxon>
        <taxon>Panagrolaimomorpha</taxon>
        <taxon>Strongyloidoidea</taxon>
        <taxon>Alloionematidae</taxon>
        <taxon>Rhabditophanes</taxon>
    </lineage>
</organism>
<evidence type="ECO:0000313" key="1">
    <source>
        <dbReference type="Proteomes" id="UP000095286"/>
    </source>
</evidence>
<dbReference type="Proteomes" id="UP000095286">
    <property type="component" value="Unplaced"/>
</dbReference>
<reference evidence="2" key="1">
    <citation type="submission" date="2016-11" db="UniProtKB">
        <authorList>
            <consortium name="WormBaseParasite"/>
        </authorList>
    </citation>
    <scope>IDENTIFICATION</scope>
    <source>
        <strain evidence="2">KR3021</strain>
    </source>
</reference>
<evidence type="ECO:0000313" key="2">
    <source>
        <dbReference type="WBParaSite" id="RSKR_0000448366.1"/>
    </source>
</evidence>
<accession>A0AC35TUA6</accession>
<proteinExistence type="predicted"/>
<dbReference type="WBParaSite" id="RSKR_0000448366.1">
    <property type="protein sequence ID" value="RSKR_0000448366.1"/>
    <property type="gene ID" value="RSKR_0000448366"/>
</dbReference>
<protein>
    <submittedName>
        <fullName evidence="2">Cadherin domain-containing protein</fullName>
    </submittedName>
</protein>
<sequence>MVSFILKYRRFHVLNSFVVGQHVIMVTAEETDINGNGSLTKFNKYSVSNRDDVISFIPTKSVDYKVNVKMSRSQAAACPKNAHVESKRKPIISGKDLTSVINICEKASIIFELMKVKDGIKIKVEVPNNEKIRHSTTKNKDGTSKIIFKPIVVDVNPIENEVVDNEQLIVDNEHGYFPIMVPTKESIEVTDTLLVDERTFFTKPLDVILKEKGSENNEFGIEL</sequence>